<dbReference type="GO" id="GO:0016787">
    <property type="term" value="F:hydrolase activity"/>
    <property type="evidence" value="ECO:0007669"/>
    <property type="project" value="UniProtKB-KW"/>
</dbReference>
<sequence>MKLLTLNCHSWQEENQLEKIEHLAKVIQERNYDVIALQEVSQSIEAEHAHHNMKRDNYGLVLLDELAKLGVTGYSIVWDFAHIGYDVYEEGLAILTKHPIVKQDSFFISNSTDTTYWKTRKIVSVTVSYEGKEVTCYSCHLGWWNDEENPFSFQVEQLMNHVNAEELSFFLGDFNNNAHIRDEGYDYLRSKGLYDTYELAEEKDAGTTVKGKIAGWDENQEELRIDLILSNQPVKVVSSQVIFNGVNKKVISDHFGLEVQIRM</sequence>
<evidence type="ECO:0000313" key="4">
    <source>
        <dbReference type="Proteomes" id="UP000027822"/>
    </source>
</evidence>
<dbReference type="Gene3D" id="3.60.10.10">
    <property type="entry name" value="Endonuclease/exonuclease/phosphatase"/>
    <property type="match status" value="1"/>
</dbReference>
<keyword evidence="3" id="KW-0255">Endonuclease</keyword>
<dbReference type="PANTHER" id="PTHR15822:SF23">
    <property type="entry name" value="ENDONUCLEASE_EXONUCLEASE_PHOSPHATASE FAMILY PROTEIN"/>
    <property type="match status" value="1"/>
</dbReference>
<comment type="caution">
    <text evidence="3">The sequence shown here is derived from an EMBL/GenBank/DDBJ whole genome shotgun (WGS) entry which is preliminary data.</text>
</comment>
<dbReference type="Proteomes" id="UP000027822">
    <property type="component" value="Unassembled WGS sequence"/>
</dbReference>
<dbReference type="RefSeq" id="WP_034639103.1">
    <property type="nucleotide sequence ID" value="NZ_CBCSJC010000029.1"/>
</dbReference>
<evidence type="ECO:0000256" key="1">
    <source>
        <dbReference type="ARBA" id="ARBA00022801"/>
    </source>
</evidence>
<dbReference type="PANTHER" id="PTHR15822">
    <property type="entry name" value="TRAF AND TNF RECEPTOR-ASSOCIATED PROTEIN"/>
    <property type="match status" value="1"/>
</dbReference>
<keyword evidence="4" id="KW-1185">Reference proteome</keyword>
<dbReference type="OrthoDB" id="9812537at2"/>
<dbReference type="Pfam" id="PF03372">
    <property type="entry name" value="Exo_endo_phos"/>
    <property type="match status" value="1"/>
</dbReference>
<dbReference type="GO" id="GO:0004519">
    <property type="term" value="F:endonuclease activity"/>
    <property type="evidence" value="ECO:0007669"/>
    <property type="project" value="UniProtKB-KW"/>
</dbReference>
<name>A0A073JYF1_9BACI</name>
<gene>
    <name evidence="3" type="ORF">BAMA_23270</name>
</gene>
<organism evidence="3 4">
    <name type="scientific">Bacillus manliponensis</name>
    <dbReference type="NCBI Taxonomy" id="574376"/>
    <lineage>
        <taxon>Bacteria</taxon>
        <taxon>Bacillati</taxon>
        <taxon>Bacillota</taxon>
        <taxon>Bacilli</taxon>
        <taxon>Bacillales</taxon>
        <taxon>Bacillaceae</taxon>
        <taxon>Bacillus</taxon>
        <taxon>Bacillus cereus group</taxon>
    </lineage>
</organism>
<evidence type="ECO:0000259" key="2">
    <source>
        <dbReference type="Pfam" id="PF03372"/>
    </source>
</evidence>
<evidence type="ECO:0000313" key="3">
    <source>
        <dbReference type="EMBL" id="KEK19300.1"/>
    </source>
</evidence>
<keyword evidence="3" id="KW-0540">Nuclease</keyword>
<dbReference type="STRING" id="574376.BAMA_23270"/>
<dbReference type="FunFam" id="3.60.10.10:FF:000043">
    <property type="entry name" value="Endonuclease/Exonuclease/phosphatase family protein"/>
    <property type="match status" value="1"/>
</dbReference>
<keyword evidence="1" id="KW-0378">Hydrolase</keyword>
<proteinExistence type="predicted"/>
<dbReference type="eggNOG" id="COG3568">
    <property type="taxonomic scope" value="Bacteria"/>
</dbReference>
<dbReference type="InterPro" id="IPR036691">
    <property type="entry name" value="Endo/exonu/phosph_ase_sf"/>
</dbReference>
<dbReference type="SUPFAM" id="SSF56219">
    <property type="entry name" value="DNase I-like"/>
    <property type="match status" value="1"/>
</dbReference>
<dbReference type="InterPro" id="IPR005135">
    <property type="entry name" value="Endo/exonuclease/phosphatase"/>
</dbReference>
<protein>
    <submittedName>
        <fullName evidence="3">Endonuclease</fullName>
    </submittedName>
</protein>
<reference evidence="3 4" key="1">
    <citation type="submission" date="2014-06" db="EMBL/GenBank/DDBJ databases">
        <title>Draft genome sequence of Bacillus manliponensis JCM 15802 (MCCC 1A00708).</title>
        <authorList>
            <person name="Lai Q."/>
            <person name="Liu Y."/>
            <person name="Shao Z."/>
        </authorList>
    </citation>
    <scope>NUCLEOTIDE SEQUENCE [LARGE SCALE GENOMIC DNA]</scope>
    <source>
        <strain evidence="3 4">JCM 15802</strain>
    </source>
</reference>
<dbReference type="InterPro" id="IPR051547">
    <property type="entry name" value="TDP2-like"/>
</dbReference>
<dbReference type="AlphaFoldDB" id="A0A073JYF1"/>
<dbReference type="CDD" id="cd09079">
    <property type="entry name" value="RgfB-like"/>
    <property type="match status" value="1"/>
</dbReference>
<dbReference type="EMBL" id="JOTN01000008">
    <property type="protein sequence ID" value="KEK19300.1"/>
    <property type="molecule type" value="Genomic_DNA"/>
</dbReference>
<accession>A0A073JYF1</accession>
<feature type="domain" description="Endonuclease/exonuclease/phosphatase" evidence="2">
    <location>
        <begin position="19"/>
        <end position="254"/>
    </location>
</feature>